<dbReference type="InterPro" id="IPR000847">
    <property type="entry name" value="LysR_HTH_N"/>
</dbReference>
<dbReference type="EMBL" id="CP013068">
    <property type="protein sequence ID" value="ALV27142.1"/>
    <property type="molecule type" value="Genomic_DNA"/>
</dbReference>
<proteinExistence type="inferred from homology"/>
<dbReference type="InterPro" id="IPR005119">
    <property type="entry name" value="LysR_subst-bd"/>
</dbReference>
<dbReference type="GO" id="GO:0003677">
    <property type="term" value="F:DNA binding"/>
    <property type="evidence" value="ECO:0007669"/>
    <property type="project" value="UniProtKB-KW"/>
</dbReference>
<dbReference type="STRING" id="121719.APZ00_08795"/>
<evidence type="ECO:0000256" key="1">
    <source>
        <dbReference type="ARBA" id="ARBA00009437"/>
    </source>
</evidence>
<dbReference type="AlphaFoldDB" id="A0A0U3P0Q3"/>
<name>A0A0U3P0Q3_9HYPH</name>
<feature type="domain" description="HTH lysR-type" evidence="5">
    <location>
        <begin position="7"/>
        <end position="64"/>
    </location>
</feature>
<accession>A0A0U3P0Q3</accession>
<evidence type="ECO:0000256" key="4">
    <source>
        <dbReference type="ARBA" id="ARBA00023163"/>
    </source>
</evidence>
<evidence type="ECO:0000256" key="2">
    <source>
        <dbReference type="ARBA" id="ARBA00023015"/>
    </source>
</evidence>
<dbReference type="FunFam" id="1.10.10.10:FF:000001">
    <property type="entry name" value="LysR family transcriptional regulator"/>
    <property type="match status" value="1"/>
</dbReference>
<keyword evidence="2" id="KW-0805">Transcription regulation</keyword>
<protein>
    <submittedName>
        <fullName evidence="6">Transcriptional regulator</fullName>
    </submittedName>
</protein>
<evidence type="ECO:0000313" key="7">
    <source>
        <dbReference type="Proteomes" id="UP000064921"/>
    </source>
</evidence>
<dbReference type="InterPro" id="IPR036388">
    <property type="entry name" value="WH-like_DNA-bd_sf"/>
</dbReference>
<dbReference type="Gene3D" id="3.40.190.10">
    <property type="entry name" value="Periplasmic binding protein-like II"/>
    <property type="match status" value="2"/>
</dbReference>
<dbReference type="InterPro" id="IPR036390">
    <property type="entry name" value="WH_DNA-bd_sf"/>
</dbReference>
<dbReference type="SUPFAM" id="SSF53850">
    <property type="entry name" value="Periplasmic binding protein-like II"/>
    <property type="match status" value="1"/>
</dbReference>
<sequence>MHRRHRTSLNAIRVFAVVARTSSLKAAAMELGVTSGAVSHQIKKLEVELGMSFFHRQSNAISLTPAGSRFHEEIAPAIETIERSVEALYRDENEISVQVSTSLALRWLIPSLDRFRALWPNARVQVDTGRAHNLLTAFQPHVVIRYFQRGEEVEGWSLLARDMRRPVVSPRLLSGRSCSIEHLPILQCTTANRDWALWCEKFGFSLADIPTAYAFDTDDAALHACTAGLGVVLAPPFLTAREIQSGSLAVVQGYEEAVESGQYGYQRRSEQKLVRQFCRWMEDEMREFA</sequence>
<dbReference type="Pfam" id="PF03466">
    <property type="entry name" value="LysR_substrate"/>
    <property type="match status" value="1"/>
</dbReference>
<dbReference type="PROSITE" id="PS50931">
    <property type="entry name" value="HTH_LYSR"/>
    <property type="match status" value="1"/>
</dbReference>
<comment type="similarity">
    <text evidence="1">Belongs to the LysR transcriptional regulatory family.</text>
</comment>
<keyword evidence="7" id="KW-1185">Reference proteome</keyword>
<dbReference type="InterPro" id="IPR058163">
    <property type="entry name" value="LysR-type_TF_proteobact-type"/>
</dbReference>
<evidence type="ECO:0000313" key="6">
    <source>
        <dbReference type="EMBL" id="ALV27142.1"/>
    </source>
</evidence>
<reference evidence="6 7" key="1">
    <citation type="submission" date="2015-10" db="EMBL/GenBank/DDBJ databases">
        <title>The world's first case of liver abscess caused by Pannonibacter phragmitetus.</title>
        <authorList>
            <person name="Ming D."/>
            <person name="Wang M."/>
            <person name="Zhou Y."/>
            <person name="Jiang T."/>
            <person name="Hu S."/>
        </authorList>
    </citation>
    <scope>NUCLEOTIDE SEQUENCE [LARGE SCALE GENOMIC DNA]</scope>
    <source>
        <strain evidence="6 7">31801</strain>
    </source>
</reference>
<keyword evidence="3" id="KW-0238">DNA-binding</keyword>
<evidence type="ECO:0000259" key="5">
    <source>
        <dbReference type="PROSITE" id="PS50931"/>
    </source>
</evidence>
<evidence type="ECO:0000256" key="3">
    <source>
        <dbReference type="ARBA" id="ARBA00023125"/>
    </source>
</evidence>
<keyword evidence="4" id="KW-0804">Transcription</keyword>
<dbReference type="PANTHER" id="PTHR30537:SF5">
    <property type="entry name" value="HTH-TYPE TRANSCRIPTIONAL ACTIVATOR TTDR-RELATED"/>
    <property type="match status" value="1"/>
</dbReference>
<dbReference type="KEGG" id="pphr:APZ00_08795"/>
<dbReference type="Pfam" id="PF00126">
    <property type="entry name" value="HTH_1"/>
    <property type="match status" value="1"/>
</dbReference>
<dbReference type="Gene3D" id="1.10.10.10">
    <property type="entry name" value="Winged helix-like DNA-binding domain superfamily/Winged helix DNA-binding domain"/>
    <property type="match status" value="1"/>
</dbReference>
<dbReference type="SUPFAM" id="SSF46785">
    <property type="entry name" value="Winged helix' DNA-binding domain"/>
    <property type="match status" value="1"/>
</dbReference>
<organism evidence="6 7">
    <name type="scientific">Pannonibacter phragmitetus</name>
    <dbReference type="NCBI Taxonomy" id="121719"/>
    <lineage>
        <taxon>Bacteria</taxon>
        <taxon>Pseudomonadati</taxon>
        <taxon>Pseudomonadota</taxon>
        <taxon>Alphaproteobacteria</taxon>
        <taxon>Hyphomicrobiales</taxon>
        <taxon>Stappiaceae</taxon>
        <taxon>Pannonibacter</taxon>
    </lineage>
</organism>
<dbReference type="Proteomes" id="UP000064921">
    <property type="component" value="Chromosome"/>
</dbReference>
<gene>
    <name evidence="6" type="ORF">APZ00_08795</name>
</gene>
<dbReference type="PANTHER" id="PTHR30537">
    <property type="entry name" value="HTH-TYPE TRANSCRIPTIONAL REGULATOR"/>
    <property type="match status" value="1"/>
</dbReference>
<dbReference type="GO" id="GO:0003700">
    <property type="term" value="F:DNA-binding transcription factor activity"/>
    <property type="evidence" value="ECO:0007669"/>
    <property type="project" value="InterPro"/>
</dbReference>